<protein>
    <submittedName>
        <fullName evidence="2">Uncharacterized protein</fullName>
    </submittedName>
</protein>
<dbReference type="KEGG" id="ccp:CHC_T00001381001"/>
<keyword evidence="3" id="KW-1185">Reference proteome</keyword>
<name>R7Q0H3_CHOCR</name>
<gene>
    <name evidence="2" type="ORF">CHC_T00001381001</name>
</gene>
<organism evidence="2 3">
    <name type="scientific">Chondrus crispus</name>
    <name type="common">Carrageen Irish moss</name>
    <name type="synonym">Polymorpha crispa</name>
    <dbReference type="NCBI Taxonomy" id="2769"/>
    <lineage>
        <taxon>Eukaryota</taxon>
        <taxon>Rhodophyta</taxon>
        <taxon>Florideophyceae</taxon>
        <taxon>Rhodymeniophycidae</taxon>
        <taxon>Gigartinales</taxon>
        <taxon>Gigartinaceae</taxon>
        <taxon>Chondrus</taxon>
    </lineage>
</organism>
<evidence type="ECO:0000256" key="1">
    <source>
        <dbReference type="SAM" id="MobiDB-lite"/>
    </source>
</evidence>
<proteinExistence type="predicted"/>
<dbReference type="Gramene" id="CDF32152">
    <property type="protein sequence ID" value="CDF32152"/>
    <property type="gene ID" value="CHC_T00001381001"/>
</dbReference>
<dbReference type="Proteomes" id="UP000012073">
    <property type="component" value="Unassembled WGS sequence"/>
</dbReference>
<reference evidence="3" key="1">
    <citation type="journal article" date="2013" name="Proc. Natl. Acad. Sci. U.S.A.">
        <title>Genome structure and metabolic features in the red seaweed Chondrus crispus shed light on evolution of the Archaeplastida.</title>
        <authorList>
            <person name="Collen J."/>
            <person name="Porcel B."/>
            <person name="Carre W."/>
            <person name="Ball S.G."/>
            <person name="Chaparro C."/>
            <person name="Tonon T."/>
            <person name="Barbeyron T."/>
            <person name="Michel G."/>
            <person name="Noel B."/>
            <person name="Valentin K."/>
            <person name="Elias M."/>
            <person name="Artiguenave F."/>
            <person name="Arun A."/>
            <person name="Aury J.M."/>
            <person name="Barbosa-Neto J.F."/>
            <person name="Bothwell J.H."/>
            <person name="Bouget F.Y."/>
            <person name="Brillet L."/>
            <person name="Cabello-Hurtado F."/>
            <person name="Capella-Gutierrez S."/>
            <person name="Charrier B."/>
            <person name="Cladiere L."/>
            <person name="Cock J.M."/>
            <person name="Coelho S.M."/>
            <person name="Colleoni C."/>
            <person name="Czjzek M."/>
            <person name="Da Silva C."/>
            <person name="Delage L."/>
            <person name="Denoeud F."/>
            <person name="Deschamps P."/>
            <person name="Dittami S.M."/>
            <person name="Gabaldon T."/>
            <person name="Gachon C.M."/>
            <person name="Groisillier A."/>
            <person name="Herve C."/>
            <person name="Jabbari K."/>
            <person name="Katinka M."/>
            <person name="Kloareg B."/>
            <person name="Kowalczyk N."/>
            <person name="Labadie K."/>
            <person name="Leblanc C."/>
            <person name="Lopez P.J."/>
            <person name="McLachlan D.H."/>
            <person name="Meslet-Cladiere L."/>
            <person name="Moustafa A."/>
            <person name="Nehr Z."/>
            <person name="Nyvall Collen P."/>
            <person name="Panaud O."/>
            <person name="Partensky F."/>
            <person name="Poulain J."/>
            <person name="Rensing S.A."/>
            <person name="Rousvoal S."/>
            <person name="Samson G."/>
            <person name="Symeonidi A."/>
            <person name="Weissenbach J."/>
            <person name="Zambounis A."/>
            <person name="Wincker P."/>
            <person name="Boyen C."/>
        </authorList>
    </citation>
    <scope>NUCLEOTIDE SEQUENCE [LARGE SCALE GENOMIC DNA]</scope>
    <source>
        <strain evidence="3">cv. Stackhouse</strain>
    </source>
</reference>
<accession>R7Q0H3</accession>
<evidence type="ECO:0000313" key="3">
    <source>
        <dbReference type="Proteomes" id="UP000012073"/>
    </source>
</evidence>
<dbReference type="EMBL" id="HG001459">
    <property type="protein sequence ID" value="CDF32152.1"/>
    <property type="molecule type" value="Genomic_DNA"/>
</dbReference>
<sequence length="44" mass="5008">MTVLHDTHEVCAAVDRGGRPERLTRLRQAGQRSNVEPGGWTRHR</sequence>
<evidence type="ECO:0000313" key="2">
    <source>
        <dbReference type="EMBL" id="CDF32152.1"/>
    </source>
</evidence>
<feature type="region of interest" description="Disordered" evidence="1">
    <location>
        <begin position="21"/>
        <end position="44"/>
    </location>
</feature>
<dbReference type="GeneID" id="17319514"/>
<dbReference type="AlphaFoldDB" id="R7Q0H3"/>
<dbReference type="RefSeq" id="XP_005711817.1">
    <property type="nucleotide sequence ID" value="XM_005711760.1"/>
</dbReference>